<dbReference type="SUPFAM" id="SSF52794">
    <property type="entry name" value="PTS system IIB component-like"/>
    <property type="match status" value="1"/>
</dbReference>
<feature type="region of interest" description="Disordered" evidence="12">
    <location>
        <begin position="680"/>
        <end position="701"/>
    </location>
</feature>
<evidence type="ECO:0000256" key="13">
    <source>
        <dbReference type="SAM" id="Phobius"/>
    </source>
</evidence>
<feature type="transmembrane region" description="Helical" evidence="13">
    <location>
        <begin position="585"/>
        <end position="602"/>
    </location>
</feature>
<evidence type="ECO:0000256" key="11">
    <source>
        <dbReference type="ARBA" id="ARBA00023136"/>
    </source>
</evidence>
<dbReference type="CDD" id="cd05569">
    <property type="entry name" value="PTS_IIB_fructose"/>
    <property type="match status" value="1"/>
</dbReference>
<evidence type="ECO:0000259" key="16">
    <source>
        <dbReference type="PROSITE" id="PS51104"/>
    </source>
</evidence>
<dbReference type="RefSeq" id="WP_101173247.1">
    <property type="nucleotide sequence ID" value="NZ_JAKRKB010000001.1"/>
</dbReference>
<dbReference type="PROSITE" id="PS51104">
    <property type="entry name" value="PTS_EIIC_TYPE_2"/>
    <property type="match status" value="1"/>
</dbReference>
<dbReference type="OrthoDB" id="9782569at2"/>
<evidence type="ECO:0000256" key="7">
    <source>
        <dbReference type="ARBA" id="ARBA00022683"/>
    </source>
</evidence>
<accession>A0A2N0X8P0</accession>
<evidence type="ECO:0000256" key="1">
    <source>
        <dbReference type="ARBA" id="ARBA00004429"/>
    </source>
</evidence>
<feature type="transmembrane region" description="Helical" evidence="13">
    <location>
        <begin position="318"/>
        <end position="338"/>
    </location>
</feature>
<keyword evidence="3" id="KW-1003">Cell membrane</keyword>
<reference evidence="17 18" key="1">
    <citation type="submission" date="2017-12" db="EMBL/GenBank/DDBJ databases">
        <title>Corynebacterium mastitidis 16-1433 Genome.</title>
        <authorList>
            <person name="Gulvik C.A."/>
        </authorList>
    </citation>
    <scope>NUCLEOTIDE SEQUENCE [LARGE SCALE GENOMIC DNA]</scope>
    <source>
        <strain evidence="17 18">16-1433</strain>
    </source>
</reference>
<feature type="transmembrane region" description="Helical" evidence="13">
    <location>
        <begin position="547"/>
        <end position="565"/>
    </location>
</feature>
<evidence type="ECO:0000259" key="14">
    <source>
        <dbReference type="PROSITE" id="PS51094"/>
    </source>
</evidence>
<dbReference type="InterPro" id="IPR013011">
    <property type="entry name" value="PTS_EIIB_2"/>
</dbReference>
<dbReference type="PANTHER" id="PTHR30505:SF0">
    <property type="entry name" value="FRUCTOSE-LIKE PTS SYSTEM EIIBC COMPONENT-RELATED"/>
    <property type="match status" value="1"/>
</dbReference>
<dbReference type="GO" id="GO:0016301">
    <property type="term" value="F:kinase activity"/>
    <property type="evidence" value="ECO:0007669"/>
    <property type="project" value="UniProtKB-KW"/>
</dbReference>
<dbReference type="Pfam" id="PF02302">
    <property type="entry name" value="PTS_IIB"/>
    <property type="match status" value="1"/>
</dbReference>
<evidence type="ECO:0000313" key="17">
    <source>
        <dbReference type="EMBL" id="PKF69081.1"/>
    </source>
</evidence>
<feature type="transmembrane region" description="Helical" evidence="13">
    <location>
        <begin position="645"/>
        <end position="666"/>
    </location>
</feature>
<dbReference type="InterPro" id="IPR036095">
    <property type="entry name" value="PTS_EIIB-like_sf"/>
</dbReference>
<dbReference type="Gene3D" id="3.40.930.10">
    <property type="entry name" value="Mannitol-specific EII, Chain A"/>
    <property type="match status" value="1"/>
</dbReference>
<evidence type="ECO:0000256" key="8">
    <source>
        <dbReference type="ARBA" id="ARBA00022692"/>
    </source>
</evidence>
<dbReference type="InterPro" id="IPR013014">
    <property type="entry name" value="PTS_EIIC_2"/>
</dbReference>
<feature type="transmembrane region" description="Helical" evidence="13">
    <location>
        <begin position="378"/>
        <end position="407"/>
    </location>
</feature>
<keyword evidence="5" id="KW-0762">Sugar transport</keyword>
<dbReference type="GO" id="GO:0022877">
    <property type="term" value="F:protein-N(PI)-phosphohistidine-fructose phosphotransferase system transporter activity"/>
    <property type="evidence" value="ECO:0007669"/>
    <property type="project" value="InterPro"/>
</dbReference>
<evidence type="ECO:0000256" key="4">
    <source>
        <dbReference type="ARBA" id="ARBA00022553"/>
    </source>
</evidence>
<comment type="subcellular location">
    <subcellularLocation>
        <location evidence="1">Cell inner membrane</location>
        <topology evidence="1">Multi-pass membrane protein</topology>
    </subcellularLocation>
</comment>
<sequence length="701" mass="71750">MSSPIITADLVGLDVDYGGDPAAVIDHLARLVAATGRATDASVLGADARAREEKSGTGVPGGVAIPHCRSEAVTEPTLAFARLSRPVDFSGPDGDASLVFLIAAPAGGGKEHLKILSKLARALVRKDFLEGLRQAATAEEIVALVTEVVNAAPKKKAANAPAPAASAPEANQSAPEAARPEVTRVVAITACPTGIAHTYMAADALTQTAQERPDLELAVETQGSSAVTPLPAATIEAADAVIFATDVGVKDRERFAGKPVIESGVKRAINEPGAMLDEAVAAARNPRARRVAGASAADAEGQSLSWGKRIQQAVMTGVSYMVPFVAAGGLLLALGFLLGGKEVGNHWQVLVTQFSLSNLPEQLMAINGQLVEFDQSGLVLYLAAVFFATGQAAMTFVVPALSGYIAYALANRPGIAPGFVGGAISVSLGAGFIGGLVTGVLAGLVAMWIGSWRVPRWIGSLMPVVIIPLLTSAIVGLSMFLILGRPLEAVMTGLQDWLNSMSGSSAVLLGIILGLMMCFDLGGPVNKAAYLFATAGLSTGDASSMKIMAAVMAAGMVPPIALSLATFLRKGLFTPAEQENGKSSWLLGLSFVSEGAIPFAAADPLRVIPAMMAGGAVTGALSMGLGVTASAPHGGIFVIAAISPAWAWLLSLLAGILVSTAAVLALKRLWPNRAVEKEAAKAAAAQQHNQGNNLAPQPERA</sequence>
<dbReference type="GO" id="GO:0005351">
    <property type="term" value="F:carbohydrate:proton symporter activity"/>
    <property type="evidence" value="ECO:0007669"/>
    <property type="project" value="InterPro"/>
</dbReference>
<dbReference type="GO" id="GO:0009401">
    <property type="term" value="P:phosphoenolpyruvate-dependent sugar phosphotransferase system"/>
    <property type="evidence" value="ECO:0007669"/>
    <property type="project" value="UniProtKB-KW"/>
</dbReference>
<evidence type="ECO:0000256" key="6">
    <source>
        <dbReference type="ARBA" id="ARBA00022679"/>
    </source>
</evidence>
<evidence type="ECO:0000256" key="3">
    <source>
        <dbReference type="ARBA" id="ARBA00022475"/>
    </source>
</evidence>
<gene>
    <name evidence="17" type="ORF">CXB45_03660</name>
</gene>
<dbReference type="NCBIfam" id="TIGR00848">
    <property type="entry name" value="fruA"/>
    <property type="match status" value="1"/>
</dbReference>
<dbReference type="InterPro" id="IPR004715">
    <property type="entry name" value="PTS_IIA_fruc"/>
</dbReference>
<feature type="transmembrane region" description="Helical" evidence="13">
    <location>
        <begin position="503"/>
        <end position="526"/>
    </location>
</feature>
<dbReference type="InterPro" id="IPR003353">
    <property type="entry name" value="PTS_IIB_fruc"/>
</dbReference>
<keyword evidence="7" id="KW-0598">Phosphotransferase system</keyword>
<keyword evidence="8 13" id="KW-0812">Transmembrane</keyword>
<dbReference type="AlphaFoldDB" id="A0A2N0X8P0"/>
<comment type="caution">
    <text evidence="17">The sequence shown here is derived from an EMBL/GenBank/DDBJ whole genome shotgun (WGS) entry which is preliminary data.</text>
</comment>
<keyword evidence="9" id="KW-0418">Kinase</keyword>
<dbReference type="PROSITE" id="PS51099">
    <property type="entry name" value="PTS_EIIB_TYPE_2"/>
    <property type="match status" value="1"/>
</dbReference>
<dbReference type="Pfam" id="PF00359">
    <property type="entry name" value="PTS_EIIA_2"/>
    <property type="match status" value="1"/>
</dbReference>
<dbReference type="Proteomes" id="UP000233249">
    <property type="component" value="Unassembled WGS sequence"/>
</dbReference>
<dbReference type="SUPFAM" id="SSF55804">
    <property type="entry name" value="Phoshotransferase/anion transport protein"/>
    <property type="match status" value="1"/>
</dbReference>
<proteinExistence type="predicted"/>
<feature type="compositionally biased region" description="Polar residues" evidence="12">
    <location>
        <begin position="686"/>
        <end position="695"/>
    </location>
</feature>
<keyword evidence="4" id="KW-0597">Phosphoprotein</keyword>
<dbReference type="PANTHER" id="PTHR30505">
    <property type="entry name" value="FRUCTOSE-LIKE PERMEASE"/>
    <property type="match status" value="1"/>
</dbReference>
<dbReference type="CDD" id="cd00211">
    <property type="entry name" value="PTS_IIA_fru"/>
    <property type="match status" value="1"/>
</dbReference>
<evidence type="ECO:0000313" key="18">
    <source>
        <dbReference type="Proteomes" id="UP000233249"/>
    </source>
</evidence>
<feature type="domain" description="PTS EIIB type-2" evidence="15">
    <location>
        <begin position="185"/>
        <end position="281"/>
    </location>
</feature>
<evidence type="ECO:0000256" key="5">
    <source>
        <dbReference type="ARBA" id="ARBA00022597"/>
    </source>
</evidence>
<evidence type="ECO:0000256" key="9">
    <source>
        <dbReference type="ARBA" id="ARBA00022777"/>
    </source>
</evidence>
<evidence type="ECO:0000256" key="10">
    <source>
        <dbReference type="ARBA" id="ARBA00022989"/>
    </source>
</evidence>
<feature type="transmembrane region" description="Helical" evidence="13">
    <location>
        <begin position="461"/>
        <end position="483"/>
    </location>
</feature>
<keyword evidence="6" id="KW-0808">Transferase</keyword>
<dbReference type="InterPro" id="IPR003501">
    <property type="entry name" value="PTS_EIIB_2/3"/>
</dbReference>
<feature type="domain" description="PTS EIIA type-2" evidence="14">
    <location>
        <begin position="4"/>
        <end position="148"/>
    </location>
</feature>
<dbReference type="Gene3D" id="3.40.50.2300">
    <property type="match status" value="1"/>
</dbReference>
<feature type="region of interest" description="Disordered" evidence="12">
    <location>
        <begin position="160"/>
        <end position="179"/>
    </location>
</feature>
<feature type="transmembrane region" description="Helical" evidence="13">
    <location>
        <begin position="419"/>
        <end position="449"/>
    </location>
</feature>
<dbReference type="InterPro" id="IPR050864">
    <property type="entry name" value="Bacterial_PTS_Sugar_Transport"/>
</dbReference>
<evidence type="ECO:0000259" key="15">
    <source>
        <dbReference type="PROSITE" id="PS51099"/>
    </source>
</evidence>
<keyword evidence="2" id="KW-0813">Transport</keyword>
<dbReference type="EMBL" id="PJAF01000007">
    <property type="protein sequence ID" value="PKF69081.1"/>
    <property type="molecule type" value="Genomic_DNA"/>
</dbReference>
<dbReference type="NCBIfam" id="TIGR01427">
    <property type="entry name" value="PTS_IIC_fructo"/>
    <property type="match status" value="1"/>
</dbReference>
<feature type="domain" description="PTS EIIC type-2" evidence="16">
    <location>
        <begin position="310"/>
        <end position="676"/>
    </location>
</feature>
<dbReference type="GO" id="GO:0005886">
    <property type="term" value="C:plasma membrane"/>
    <property type="evidence" value="ECO:0007669"/>
    <property type="project" value="UniProtKB-SubCell"/>
</dbReference>
<keyword evidence="11 13" id="KW-0472">Membrane</keyword>
<evidence type="ECO:0000256" key="2">
    <source>
        <dbReference type="ARBA" id="ARBA00022448"/>
    </source>
</evidence>
<dbReference type="STRING" id="1121365.GCA_000375365_00043"/>
<protein>
    <submittedName>
        <fullName evidence="17">PTS lactose transporter subunit IIC</fullName>
    </submittedName>
</protein>
<dbReference type="InterPro" id="IPR016152">
    <property type="entry name" value="PTrfase/Anion_transptr"/>
</dbReference>
<dbReference type="InterPro" id="IPR006327">
    <property type="entry name" value="PTS_IIC_fruc"/>
</dbReference>
<name>A0A2N0X8P0_9CORY</name>
<keyword evidence="10 13" id="KW-1133">Transmembrane helix</keyword>
<dbReference type="PROSITE" id="PS51094">
    <property type="entry name" value="PTS_EIIA_TYPE_2"/>
    <property type="match status" value="1"/>
</dbReference>
<feature type="transmembrane region" description="Helical" evidence="13">
    <location>
        <begin position="614"/>
        <end position="639"/>
    </location>
</feature>
<dbReference type="InterPro" id="IPR002178">
    <property type="entry name" value="PTS_EIIA_type-2_dom"/>
</dbReference>
<dbReference type="NCBIfam" id="TIGR00829">
    <property type="entry name" value="FRU"/>
    <property type="match status" value="1"/>
</dbReference>
<organism evidence="17 18">
    <name type="scientific">Corynebacterium mastitidis</name>
    <dbReference type="NCBI Taxonomy" id="161890"/>
    <lineage>
        <taxon>Bacteria</taxon>
        <taxon>Bacillati</taxon>
        <taxon>Actinomycetota</taxon>
        <taxon>Actinomycetes</taxon>
        <taxon>Mycobacteriales</taxon>
        <taxon>Corynebacteriaceae</taxon>
        <taxon>Corynebacterium</taxon>
    </lineage>
</organism>
<evidence type="ECO:0000256" key="12">
    <source>
        <dbReference type="SAM" id="MobiDB-lite"/>
    </source>
</evidence>
<feature type="compositionally biased region" description="Low complexity" evidence="12">
    <location>
        <begin position="160"/>
        <end position="177"/>
    </location>
</feature>
<dbReference type="GO" id="GO:0090563">
    <property type="term" value="F:protein-phosphocysteine-sugar phosphotransferase activity"/>
    <property type="evidence" value="ECO:0007669"/>
    <property type="project" value="TreeGrafter"/>
</dbReference>